<gene>
    <name evidence="4" type="primary">PBLD</name>
</gene>
<reference evidence="4" key="3">
    <citation type="submission" date="2025-09" db="UniProtKB">
        <authorList>
            <consortium name="Ensembl"/>
        </authorList>
    </citation>
    <scope>IDENTIFICATION</scope>
</reference>
<dbReference type="GO" id="GO:0005737">
    <property type="term" value="C:cytoplasm"/>
    <property type="evidence" value="ECO:0007669"/>
    <property type="project" value="TreeGrafter"/>
</dbReference>
<name>A0AAY4E522_9TELE</name>
<proteinExistence type="inferred from homology"/>
<dbReference type="Ensembl" id="ENSDCDT00010063220.1">
    <property type="protein sequence ID" value="ENSDCDP00010052730.1"/>
    <property type="gene ID" value="ENSDCDG00010030761.1"/>
</dbReference>
<evidence type="ECO:0000256" key="2">
    <source>
        <dbReference type="ARBA" id="ARBA00023235"/>
    </source>
</evidence>
<accession>A0AAY4E522</accession>
<evidence type="ECO:0008006" key="6">
    <source>
        <dbReference type="Google" id="ProtNLM"/>
    </source>
</evidence>
<dbReference type="InterPro" id="IPR003719">
    <property type="entry name" value="Phenazine_PhzF-like"/>
</dbReference>
<evidence type="ECO:0000313" key="4">
    <source>
        <dbReference type="Ensembl" id="ENSDCDP00010052730.1"/>
    </source>
</evidence>
<evidence type="ECO:0000313" key="5">
    <source>
        <dbReference type="Proteomes" id="UP000694580"/>
    </source>
</evidence>
<comment type="similarity">
    <text evidence="1">Belongs to the PhzF family.</text>
</comment>
<keyword evidence="2" id="KW-0413">Isomerase</keyword>
<keyword evidence="5" id="KW-1185">Reference proteome</keyword>
<dbReference type="PANTHER" id="PTHR13774">
    <property type="entry name" value="PHENAZINE BIOSYNTHESIS PROTEIN"/>
    <property type="match status" value="1"/>
</dbReference>
<feature type="active site" evidence="3">
    <location>
        <position position="46"/>
    </location>
</feature>
<reference evidence="4" key="2">
    <citation type="submission" date="2025-08" db="UniProtKB">
        <authorList>
            <consortium name="Ensembl"/>
        </authorList>
    </citation>
    <scope>IDENTIFICATION</scope>
</reference>
<organism evidence="4 5">
    <name type="scientific">Denticeps clupeoides</name>
    <name type="common">denticle herring</name>
    <dbReference type="NCBI Taxonomy" id="299321"/>
    <lineage>
        <taxon>Eukaryota</taxon>
        <taxon>Metazoa</taxon>
        <taxon>Chordata</taxon>
        <taxon>Craniata</taxon>
        <taxon>Vertebrata</taxon>
        <taxon>Euteleostomi</taxon>
        <taxon>Actinopterygii</taxon>
        <taxon>Neopterygii</taxon>
        <taxon>Teleostei</taxon>
        <taxon>Clupei</taxon>
        <taxon>Clupeiformes</taxon>
        <taxon>Denticipitoidei</taxon>
        <taxon>Denticipitidae</taxon>
        <taxon>Denticeps</taxon>
    </lineage>
</organism>
<dbReference type="PANTHER" id="PTHR13774:SF17">
    <property type="entry name" value="PHENAZINE BIOSYNTHESIS-LIKE DOMAIN-CONTAINING PROTEIN"/>
    <property type="match status" value="1"/>
</dbReference>
<reference evidence="4 5" key="1">
    <citation type="submission" date="2020-06" db="EMBL/GenBank/DDBJ databases">
        <authorList>
            <consortium name="Wellcome Sanger Institute Data Sharing"/>
        </authorList>
    </citation>
    <scope>NUCLEOTIDE SEQUENCE [LARGE SCALE GENOMIC DNA]</scope>
</reference>
<dbReference type="NCBIfam" id="TIGR00654">
    <property type="entry name" value="PhzF_family"/>
    <property type="match status" value="1"/>
</dbReference>
<dbReference type="Pfam" id="PF02567">
    <property type="entry name" value="PhzC-PhzF"/>
    <property type="match status" value="1"/>
</dbReference>
<dbReference type="SUPFAM" id="SSF54506">
    <property type="entry name" value="Diaminopimelate epimerase-like"/>
    <property type="match status" value="1"/>
</dbReference>
<dbReference type="PIRSF" id="PIRSF016184">
    <property type="entry name" value="PhzC_PhzF"/>
    <property type="match status" value="1"/>
</dbReference>
<sequence>MDIPIFIVDAFTSSPFKGNPAAVCLLPSPLQDDLYQKIAAEMNLSETAFVICLQSSLSAGTHFALRWFTPINEIVLCGHATLASAAVLFYHKKNPNPAVVFQTLSGDLCVRQNGESLVMDFPLNKPIAQDQREFAELCKAALGDLPVEDVCYCAKTKNLLVHLDDTCDRSVLTSIRPDPEKMLHCDSSGNIKGIVVTIKGDRTSPPTYDFFSRYFAPWHGVTEDPVTGSTHTILAAYWSKKLGKQKMLAYQCSKRGGELEVEIKGDRVDITGQAVIVLQGTLLL</sequence>
<evidence type="ECO:0000256" key="1">
    <source>
        <dbReference type="ARBA" id="ARBA00008270"/>
    </source>
</evidence>
<dbReference type="AlphaFoldDB" id="A0AAY4E522"/>
<dbReference type="GO" id="GO:0016853">
    <property type="term" value="F:isomerase activity"/>
    <property type="evidence" value="ECO:0007669"/>
    <property type="project" value="UniProtKB-KW"/>
</dbReference>
<protein>
    <recommendedName>
        <fullName evidence="6">Phenazine biosynthesis-like domain-containing protein</fullName>
    </recommendedName>
</protein>
<dbReference type="Gene3D" id="3.10.310.10">
    <property type="entry name" value="Diaminopimelate Epimerase, Chain A, domain 1"/>
    <property type="match status" value="2"/>
</dbReference>
<dbReference type="Proteomes" id="UP000694580">
    <property type="component" value="Chromosome 8"/>
</dbReference>
<evidence type="ECO:0000256" key="3">
    <source>
        <dbReference type="PIRSR" id="PIRSR016184-1"/>
    </source>
</evidence>
<dbReference type="GeneTree" id="ENSGT00390000017595"/>